<dbReference type="GeneID" id="64634927"/>
<organism evidence="1 2">
    <name type="scientific">Suillus subaureus</name>
    <dbReference type="NCBI Taxonomy" id="48587"/>
    <lineage>
        <taxon>Eukaryota</taxon>
        <taxon>Fungi</taxon>
        <taxon>Dikarya</taxon>
        <taxon>Basidiomycota</taxon>
        <taxon>Agaricomycotina</taxon>
        <taxon>Agaricomycetes</taxon>
        <taxon>Agaricomycetidae</taxon>
        <taxon>Boletales</taxon>
        <taxon>Suillineae</taxon>
        <taxon>Suillaceae</taxon>
        <taxon>Suillus</taxon>
    </lineage>
</organism>
<sequence length="387" mass="43916">MSLLKKSASLWRSGLHLNTVFEEQVMISPLPVHYSLPLSLSSMKCGLLWMSAHGNLFIRDYNTNTNLSRTWALHSLSSQRQPENLTIDPLQDLVVTVSSPDVVTVTDAEQDHRAFWVECWSASSHRPHPDSVCASLECKHTFDVPGGYYVHFIGEPAICGDHIFVYYDIQHRGTIAVSFIKVIDWRRGHVKSQHNRSHRSYARLCALSGVTIIVLELLSYPRTTSVFLGIDTVIFPGMALQSETHVEIPWSDWGPQHTCCFPHERSHKISVFGSRMAYTPEAGQRLEKLSPQDHFYVHIWDFNKRAIARLENFYNPDSPGLLIRKPGRVTQSCFDEEIISNHPYTATVCRTRFLMGGLLKLFLEQDRLILTSRTGTGTVDIQVVSPV</sequence>
<evidence type="ECO:0000313" key="1">
    <source>
        <dbReference type="EMBL" id="KAG1808392.1"/>
    </source>
</evidence>
<name>A0A9P7J8Q6_9AGAM</name>
<dbReference type="EMBL" id="JABBWG010000038">
    <property type="protein sequence ID" value="KAG1808392.1"/>
    <property type="molecule type" value="Genomic_DNA"/>
</dbReference>
<dbReference type="Proteomes" id="UP000807769">
    <property type="component" value="Unassembled WGS sequence"/>
</dbReference>
<evidence type="ECO:0000313" key="2">
    <source>
        <dbReference type="Proteomes" id="UP000807769"/>
    </source>
</evidence>
<comment type="caution">
    <text evidence="1">The sequence shown here is derived from an EMBL/GenBank/DDBJ whole genome shotgun (WGS) entry which is preliminary data.</text>
</comment>
<gene>
    <name evidence="1" type="ORF">BJ212DRAFT_1485021</name>
</gene>
<protein>
    <submittedName>
        <fullName evidence="1">Uncharacterized protein</fullName>
    </submittedName>
</protein>
<dbReference type="SUPFAM" id="SSF63829">
    <property type="entry name" value="Calcium-dependent phosphotriesterase"/>
    <property type="match status" value="1"/>
</dbReference>
<keyword evidence="2" id="KW-1185">Reference proteome</keyword>
<proteinExistence type="predicted"/>
<dbReference type="RefSeq" id="XP_041188607.1">
    <property type="nucleotide sequence ID" value="XM_041340911.1"/>
</dbReference>
<dbReference type="OrthoDB" id="2646380at2759"/>
<accession>A0A9P7J8Q6</accession>
<reference evidence="1" key="1">
    <citation type="journal article" date="2020" name="New Phytol.">
        <title>Comparative genomics reveals dynamic genome evolution in host specialist ectomycorrhizal fungi.</title>
        <authorList>
            <person name="Lofgren L.A."/>
            <person name="Nguyen N.H."/>
            <person name="Vilgalys R."/>
            <person name="Ruytinx J."/>
            <person name="Liao H.L."/>
            <person name="Branco S."/>
            <person name="Kuo A."/>
            <person name="LaButti K."/>
            <person name="Lipzen A."/>
            <person name="Andreopoulos W."/>
            <person name="Pangilinan J."/>
            <person name="Riley R."/>
            <person name="Hundley H."/>
            <person name="Na H."/>
            <person name="Barry K."/>
            <person name="Grigoriev I.V."/>
            <person name="Stajich J.E."/>
            <person name="Kennedy P.G."/>
        </authorList>
    </citation>
    <scope>NUCLEOTIDE SEQUENCE</scope>
    <source>
        <strain evidence="1">MN1</strain>
    </source>
</reference>
<dbReference type="AlphaFoldDB" id="A0A9P7J8Q6"/>